<name>A0ABW7G2Y7_9BURK</name>
<feature type="domain" description="CheW-like" evidence="1">
    <location>
        <begin position="5"/>
        <end position="153"/>
    </location>
</feature>
<sequence>MAGTSDAWVLARLGGWRLAIPADAVEGAQQPAAPLLPLPRHRGPLAGLLATDAGVVPVVDLPAWVQMPEPDDAAAAPASAARQEVLILRRQQRRIGVRVDELLGVRRASATELSRLHQRPDPDELFDGVLQPRDGSAPAVVLEPGRLMDLIALWAEAAGLDAATAATGAAPAPQATAPEVALFRVAGAVLAISPAHVHELLPMPALGSVLGSRGATRGFAAWRGRMTPVVDAPWLLDQPAGAALPALAVALGDATGRQILLGVDALLGTVPQPPAGSIHSAGPAWRGAPWAHDGTLVQPLDVPALLDALPESRLAAGAPPAARAATATNEQPHLVLQAGTSFAMPLADVLTIIDDGQLNVAQIAWQGRQYPIHQLAADATGPLLALMEGTAGRLALRVQRLVALLPAHAAERMPVPGQPGKTLLTAPHLHASYVVKTANELAAQCSAP</sequence>
<organism evidence="2 3">
    <name type="scientific">Pelomonas nitida</name>
    <dbReference type="NCBI Taxonomy" id="3299027"/>
    <lineage>
        <taxon>Bacteria</taxon>
        <taxon>Pseudomonadati</taxon>
        <taxon>Pseudomonadota</taxon>
        <taxon>Betaproteobacteria</taxon>
        <taxon>Burkholderiales</taxon>
        <taxon>Sphaerotilaceae</taxon>
        <taxon>Roseateles</taxon>
    </lineage>
</organism>
<dbReference type="SUPFAM" id="SSF50341">
    <property type="entry name" value="CheW-like"/>
    <property type="match status" value="2"/>
</dbReference>
<dbReference type="InterPro" id="IPR036061">
    <property type="entry name" value="CheW-like_dom_sf"/>
</dbReference>
<evidence type="ECO:0000313" key="2">
    <source>
        <dbReference type="EMBL" id="MFG6456285.1"/>
    </source>
</evidence>
<dbReference type="SMART" id="SM00260">
    <property type="entry name" value="CheW"/>
    <property type="match status" value="2"/>
</dbReference>
<keyword evidence="3" id="KW-1185">Reference proteome</keyword>
<dbReference type="InterPro" id="IPR002545">
    <property type="entry name" value="CheW-lke_dom"/>
</dbReference>
<comment type="caution">
    <text evidence="2">The sequence shown here is derived from an EMBL/GenBank/DDBJ whole genome shotgun (WGS) entry which is preliminary data.</text>
</comment>
<feature type="domain" description="CheW-like" evidence="1">
    <location>
        <begin position="177"/>
        <end position="311"/>
    </location>
</feature>
<dbReference type="PROSITE" id="PS50851">
    <property type="entry name" value="CHEW"/>
    <property type="match status" value="2"/>
</dbReference>
<protein>
    <submittedName>
        <fullName evidence="2">Chemotaxis protein CheW</fullName>
    </submittedName>
</protein>
<gene>
    <name evidence="2" type="ORF">ACG00X_05525</name>
</gene>
<dbReference type="Proteomes" id="UP001606305">
    <property type="component" value="Unassembled WGS sequence"/>
</dbReference>
<dbReference type="Pfam" id="PF01584">
    <property type="entry name" value="CheW"/>
    <property type="match status" value="2"/>
</dbReference>
<evidence type="ECO:0000313" key="3">
    <source>
        <dbReference type="Proteomes" id="UP001606305"/>
    </source>
</evidence>
<evidence type="ECO:0000259" key="1">
    <source>
        <dbReference type="PROSITE" id="PS50851"/>
    </source>
</evidence>
<dbReference type="Gene3D" id="2.40.50.180">
    <property type="entry name" value="CheA-289, Domain 4"/>
    <property type="match status" value="1"/>
</dbReference>
<dbReference type="EMBL" id="JBIGIA010000003">
    <property type="protein sequence ID" value="MFG6456285.1"/>
    <property type="molecule type" value="Genomic_DNA"/>
</dbReference>
<accession>A0ABW7G2Y7</accession>
<dbReference type="RefSeq" id="WP_394487009.1">
    <property type="nucleotide sequence ID" value="NZ_JBIGIA010000003.1"/>
</dbReference>
<reference evidence="2 3" key="1">
    <citation type="submission" date="2024-09" db="EMBL/GenBank/DDBJ databases">
        <title>Novel species of the genus Pelomonas and Roseateles isolated from streams.</title>
        <authorList>
            <person name="Lu H."/>
        </authorList>
    </citation>
    <scope>NUCLEOTIDE SEQUENCE [LARGE SCALE GENOMIC DNA]</scope>
    <source>
        <strain evidence="2 3">BYS96W</strain>
    </source>
</reference>
<proteinExistence type="predicted"/>